<sequence>MSRKTIPRETEKPKKLTRAQKKEIDAVLRKYKGDGKPRTAQATIPYEAIYPDGVCRID</sequence>
<comment type="caution">
    <text evidence="2">The sequence shown here is derived from an EMBL/GenBank/DDBJ whole genome shotgun (WGS) entry which is preliminary data.</text>
</comment>
<dbReference type="EMBL" id="AJWZ01011262">
    <property type="protein sequence ID" value="EKC45858.1"/>
    <property type="molecule type" value="Genomic_DNA"/>
</dbReference>
<dbReference type="AlphaFoldDB" id="K1RKA1"/>
<evidence type="ECO:0000313" key="2">
    <source>
        <dbReference type="EMBL" id="EKC45858.1"/>
    </source>
</evidence>
<proteinExistence type="predicted"/>
<gene>
    <name evidence="2" type="ORF">OBE_16629</name>
</gene>
<protein>
    <submittedName>
        <fullName evidence="2">Conjugal transfer protein</fullName>
    </submittedName>
</protein>
<feature type="region of interest" description="Disordered" evidence="1">
    <location>
        <begin position="1"/>
        <end position="20"/>
    </location>
</feature>
<evidence type="ECO:0000256" key="1">
    <source>
        <dbReference type="SAM" id="MobiDB-lite"/>
    </source>
</evidence>
<reference evidence="2" key="1">
    <citation type="journal article" date="2013" name="Environ. Microbiol.">
        <title>Microbiota from the distal guts of lean and obese adolescents exhibit partial functional redundancy besides clear differences in community structure.</title>
        <authorList>
            <person name="Ferrer M."/>
            <person name="Ruiz A."/>
            <person name="Lanza F."/>
            <person name="Haange S.B."/>
            <person name="Oberbach A."/>
            <person name="Till H."/>
            <person name="Bargiela R."/>
            <person name="Campoy C."/>
            <person name="Segura M.T."/>
            <person name="Richter M."/>
            <person name="von Bergen M."/>
            <person name="Seifert J."/>
            <person name="Suarez A."/>
        </authorList>
    </citation>
    <scope>NUCLEOTIDE SEQUENCE</scope>
</reference>
<accession>K1RKA1</accession>
<name>K1RKA1_9ZZZZ</name>
<organism evidence="2">
    <name type="scientific">human gut metagenome</name>
    <dbReference type="NCBI Taxonomy" id="408170"/>
    <lineage>
        <taxon>unclassified sequences</taxon>
        <taxon>metagenomes</taxon>
        <taxon>organismal metagenomes</taxon>
    </lineage>
</organism>